<keyword evidence="6" id="KW-0234">DNA repair</keyword>
<evidence type="ECO:0000256" key="6">
    <source>
        <dbReference type="ARBA" id="ARBA00023204"/>
    </source>
</evidence>
<dbReference type="InterPro" id="IPR006906">
    <property type="entry name" value="Timeless_N"/>
</dbReference>
<keyword evidence="7" id="KW-0539">Nucleus</keyword>
<comment type="subcellular location">
    <subcellularLocation>
        <location evidence="1">Nucleus</location>
    </subcellularLocation>
</comment>
<keyword evidence="8" id="KW-0469">Meiosis</keyword>
<evidence type="ECO:0000256" key="10">
    <source>
        <dbReference type="SAM" id="Coils"/>
    </source>
</evidence>
<feature type="compositionally biased region" description="Polar residues" evidence="11">
    <location>
        <begin position="1"/>
        <end position="12"/>
    </location>
</feature>
<dbReference type="GO" id="GO:0043111">
    <property type="term" value="P:replication fork arrest"/>
    <property type="evidence" value="ECO:0007669"/>
    <property type="project" value="TreeGrafter"/>
</dbReference>
<dbReference type="InterPro" id="IPR044998">
    <property type="entry name" value="Timeless"/>
</dbReference>
<keyword evidence="4" id="KW-0227">DNA damage</keyword>
<dbReference type="OrthoDB" id="310853at2759"/>
<evidence type="ECO:0000256" key="5">
    <source>
        <dbReference type="ARBA" id="ARBA00022880"/>
    </source>
</evidence>
<keyword evidence="14" id="KW-1185">Reference proteome</keyword>
<keyword evidence="5" id="KW-0236">DNA replication inhibitor</keyword>
<dbReference type="Pfam" id="PF04821">
    <property type="entry name" value="TIMELESS"/>
    <property type="match status" value="1"/>
</dbReference>
<name>A0A1G4K5T8_9SACH</name>
<evidence type="ECO:0000256" key="2">
    <source>
        <dbReference type="ARBA" id="ARBA00008174"/>
    </source>
</evidence>
<feature type="coiled-coil region" evidence="10">
    <location>
        <begin position="615"/>
        <end position="646"/>
    </location>
</feature>
<dbReference type="Proteomes" id="UP000191144">
    <property type="component" value="Chromosome G"/>
</dbReference>
<reference evidence="14" key="1">
    <citation type="submission" date="2016-03" db="EMBL/GenBank/DDBJ databases">
        <authorList>
            <person name="Devillers Hugo."/>
        </authorList>
    </citation>
    <scope>NUCLEOTIDE SEQUENCE [LARGE SCALE GENOMIC DNA]</scope>
</reference>
<dbReference type="GO" id="GO:0006281">
    <property type="term" value="P:DNA repair"/>
    <property type="evidence" value="ECO:0007669"/>
    <property type="project" value="UniProtKB-KW"/>
</dbReference>
<dbReference type="EMBL" id="LT598484">
    <property type="protein sequence ID" value="SCU99181.1"/>
    <property type="molecule type" value="Genomic_DNA"/>
</dbReference>
<evidence type="ECO:0000256" key="4">
    <source>
        <dbReference type="ARBA" id="ARBA00022763"/>
    </source>
</evidence>
<gene>
    <name evidence="13" type="ORF">LAME_0G02146G</name>
</gene>
<accession>A0A1G4K5T8</accession>
<evidence type="ECO:0000256" key="7">
    <source>
        <dbReference type="ARBA" id="ARBA00023242"/>
    </source>
</evidence>
<evidence type="ECO:0000256" key="11">
    <source>
        <dbReference type="SAM" id="MobiDB-lite"/>
    </source>
</evidence>
<feature type="region of interest" description="Disordered" evidence="11">
    <location>
        <begin position="989"/>
        <end position="1042"/>
    </location>
</feature>
<dbReference type="PANTHER" id="PTHR22940:SF4">
    <property type="entry name" value="PROTEIN TIMELESS HOMOLOG"/>
    <property type="match status" value="1"/>
</dbReference>
<feature type="compositionally biased region" description="Basic residues" evidence="11">
    <location>
        <begin position="1001"/>
        <end position="1011"/>
    </location>
</feature>
<dbReference type="GO" id="GO:0003677">
    <property type="term" value="F:DNA binding"/>
    <property type="evidence" value="ECO:0007669"/>
    <property type="project" value="TreeGrafter"/>
</dbReference>
<feature type="region of interest" description="Disordered" evidence="11">
    <location>
        <begin position="1"/>
        <end position="21"/>
    </location>
</feature>
<feature type="region of interest" description="Disordered" evidence="11">
    <location>
        <begin position="1160"/>
        <end position="1213"/>
    </location>
</feature>
<keyword evidence="9" id="KW-0131">Cell cycle</keyword>
<dbReference type="AlphaFoldDB" id="A0A1G4K5T8"/>
<dbReference type="GO" id="GO:0000076">
    <property type="term" value="P:DNA replication checkpoint signaling"/>
    <property type="evidence" value="ECO:0007669"/>
    <property type="project" value="TreeGrafter"/>
</dbReference>
<evidence type="ECO:0000256" key="8">
    <source>
        <dbReference type="ARBA" id="ARBA00023254"/>
    </source>
</evidence>
<protein>
    <recommendedName>
        <fullName evidence="3">Topoisomerase 1-associated factor 1</fullName>
    </recommendedName>
</protein>
<sequence>MRMDQAEQTDNRASGLEKEPQFDDQSRILKARIALLSTAIGGPDHSSDADPAPYKIGDDCLACLKDLKRWFKLVDERQNRWDVAAAAAQYKILTDDLVPIMVNWENLYSAAARKARKNGGKQEDYLKNKEYHDKIALNVLQLMVLMTWPLILTDQSTQNQVEHHSRLKKSQVIYKKTILSVENGKVLKAAVRLAVEIIKVEKRLRSAKDNVVLRLVLNFLRNVAAIEPSDLTLSNKKSLSKGINVTDMLPPNITKNDISLSAVIEAFHRNKVLGLLLTLSNSINQEFDAAFISVPLLEVMFFLVKNVNHAVLYRKKAAGGQTTNNNILAKETANNSLELSGLLQKEHEMKKNVIRNTSTRHSRFGTMLSIQTSDHQRLTVSGGQNLLNSDYALKKLDSRKKWNKRTVMANETVEGLPSSFLSFDQETVYWDETTCSIFRKFTNDFIRSGFNSLLSSATDYFTTEDDKMVTVHQIEYLLFYSWFLKYSRIGKQVDVEFNFEPISFAFKDTPLILVGQLLRKAMEHKLWAVVHAGMIAYTELLSLLESMSKNEDDKEAKEQVKNHLCQEERLKLLSSIPRTASSHSLSYKRGCINLIHVLLKLIETTSKEQQEQSEKSALDQDANTLLEQAKELAKDEGVELEEALELLDLSNRKNKVNFKRTQRSFANENTIKTYITYLENFRELTDDDIKKCIQFLYRIFIAAEEESLLYRIDFMILLKDMLSPIGLPTMSRARKHVTKFADVFMLKLKERLVKSPSWFVGILFPAIHDREAGYYQKYGETMDSNRIERVAPPSNFRITSDLEGMSEAAILDFKFGIVVSALIDREKQDCVEVLRDNLRRSCAIMKSWLLEEVLRESNGNDGTRERFETSSSTIEKAIHRDSDFRALLKLCGYQLTRFETDSCYLSTTCQIADLENSVNLIVKHLTTPFDTPNGEPSSFYLELPNSGVSRTPVGGASYEERLNGNSDAENIGEQETDYFHALNKGSSSNGLYRETANKGTAIKKKKSVRKKQAPDDKSKKTRKARDAPSSHNASHANDVYRQREVTSAEIISDSDDSDDDSVQAIFYENEMFMRFLLDKYQGSLPEHKFIQFGSLAAERMNNNGKLINDYTSLFDGPVPSPKVLGATEQLSGMSLAPRVAEIIEAQDAKDLDIGDFPADIGIDKPESGPTPDTSEFEAATTTKERATEESGPTDPVRYKRRKIMRIEEDDEDD</sequence>
<feature type="domain" description="Timeless N-terminal" evidence="12">
    <location>
        <begin position="53"/>
        <end position="370"/>
    </location>
</feature>
<proteinExistence type="inferred from homology"/>
<organism evidence="13 14">
    <name type="scientific">Lachancea meyersii CBS 8951</name>
    <dbReference type="NCBI Taxonomy" id="1266667"/>
    <lineage>
        <taxon>Eukaryota</taxon>
        <taxon>Fungi</taxon>
        <taxon>Dikarya</taxon>
        <taxon>Ascomycota</taxon>
        <taxon>Saccharomycotina</taxon>
        <taxon>Saccharomycetes</taxon>
        <taxon>Saccharomycetales</taxon>
        <taxon>Saccharomycetaceae</taxon>
        <taxon>Lachancea</taxon>
    </lineage>
</organism>
<dbReference type="GO" id="GO:0051321">
    <property type="term" value="P:meiotic cell cycle"/>
    <property type="evidence" value="ECO:0007669"/>
    <property type="project" value="UniProtKB-KW"/>
</dbReference>
<evidence type="ECO:0000313" key="14">
    <source>
        <dbReference type="Proteomes" id="UP000191144"/>
    </source>
</evidence>
<feature type="compositionally biased region" description="Basic and acidic residues" evidence="11">
    <location>
        <begin position="1012"/>
        <end position="1028"/>
    </location>
</feature>
<evidence type="ECO:0000256" key="1">
    <source>
        <dbReference type="ARBA" id="ARBA00004123"/>
    </source>
</evidence>
<evidence type="ECO:0000256" key="3">
    <source>
        <dbReference type="ARBA" id="ARBA00021529"/>
    </source>
</evidence>
<evidence type="ECO:0000259" key="12">
    <source>
        <dbReference type="Pfam" id="PF04821"/>
    </source>
</evidence>
<comment type="similarity">
    <text evidence="2">Belongs to the timeless family.</text>
</comment>
<dbReference type="PANTHER" id="PTHR22940">
    <property type="entry name" value="TIMEOUT/TIMELESS-2"/>
    <property type="match status" value="1"/>
</dbReference>
<dbReference type="GO" id="GO:0031298">
    <property type="term" value="C:replication fork protection complex"/>
    <property type="evidence" value="ECO:0007669"/>
    <property type="project" value="TreeGrafter"/>
</dbReference>
<evidence type="ECO:0000313" key="13">
    <source>
        <dbReference type="EMBL" id="SCU99181.1"/>
    </source>
</evidence>
<evidence type="ECO:0000256" key="9">
    <source>
        <dbReference type="ARBA" id="ARBA00023306"/>
    </source>
</evidence>
<keyword evidence="10" id="KW-0175">Coiled coil</keyword>